<evidence type="ECO:0000256" key="1">
    <source>
        <dbReference type="ARBA" id="ARBA00022679"/>
    </source>
</evidence>
<feature type="domain" description="Reverse transcriptase/retrotransposon-derived protein RNase H-like" evidence="7">
    <location>
        <begin position="311"/>
        <end position="373"/>
    </location>
</feature>
<dbReference type="Pfam" id="PF00078">
    <property type="entry name" value="RVT_1"/>
    <property type="match status" value="1"/>
</dbReference>
<name>A0ABQ4XRD1_9ASTR</name>
<evidence type="ECO:0000256" key="5">
    <source>
        <dbReference type="ARBA" id="ARBA00023268"/>
    </source>
</evidence>
<protein>
    <submittedName>
        <fullName evidence="9">Reverse transcriptase domain-containing protein</fullName>
    </submittedName>
</protein>
<evidence type="ECO:0000259" key="7">
    <source>
        <dbReference type="Pfam" id="PF17919"/>
    </source>
</evidence>
<keyword evidence="9" id="KW-0695">RNA-directed DNA polymerase</keyword>
<keyword evidence="2" id="KW-0548">Nucleotidyltransferase</keyword>
<feature type="domain" description="Integrase zinc-binding" evidence="8">
    <location>
        <begin position="477"/>
        <end position="531"/>
    </location>
</feature>
<dbReference type="Gene3D" id="3.30.70.270">
    <property type="match status" value="1"/>
</dbReference>
<dbReference type="InterPro" id="IPR050951">
    <property type="entry name" value="Retrovirus_Pol_polyprotein"/>
</dbReference>
<dbReference type="SUPFAM" id="SSF53098">
    <property type="entry name" value="Ribonuclease H-like"/>
    <property type="match status" value="1"/>
</dbReference>
<evidence type="ECO:0000256" key="3">
    <source>
        <dbReference type="ARBA" id="ARBA00022722"/>
    </source>
</evidence>
<evidence type="ECO:0000256" key="2">
    <source>
        <dbReference type="ARBA" id="ARBA00022695"/>
    </source>
</evidence>
<dbReference type="SUPFAM" id="SSF56672">
    <property type="entry name" value="DNA/RNA polymerases"/>
    <property type="match status" value="1"/>
</dbReference>
<dbReference type="GO" id="GO:0003964">
    <property type="term" value="F:RNA-directed DNA polymerase activity"/>
    <property type="evidence" value="ECO:0007669"/>
    <property type="project" value="UniProtKB-KW"/>
</dbReference>
<evidence type="ECO:0000313" key="10">
    <source>
        <dbReference type="Proteomes" id="UP001151760"/>
    </source>
</evidence>
<dbReference type="InterPro" id="IPR021109">
    <property type="entry name" value="Peptidase_aspartic_dom_sf"/>
</dbReference>
<dbReference type="Proteomes" id="UP001151760">
    <property type="component" value="Unassembled WGS sequence"/>
</dbReference>
<evidence type="ECO:0000259" key="6">
    <source>
        <dbReference type="Pfam" id="PF00078"/>
    </source>
</evidence>
<dbReference type="Pfam" id="PF17921">
    <property type="entry name" value="Integrase_H2C2"/>
    <property type="match status" value="1"/>
</dbReference>
<accession>A0ABQ4XRD1</accession>
<dbReference type="InterPro" id="IPR036397">
    <property type="entry name" value="RNaseH_sf"/>
</dbReference>
<keyword evidence="3" id="KW-0540">Nuclease</keyword>
<keyword evidence="5" id="KW-0511">Multifunctional enzyme</keyword>
<dbReference type="InterPro" id="IPR041588">
    <property type="entry name" value="Integrase_H2C2"/>
</dbReference>
<dbReference type="InterPro" id="IPR043128">
    <property type="entry name" value="Rev_trsase/Diguanyl_cyclase"/>
</dbReference>
<dbReference type="Gene3D" id="3.30.420.10">
    <property type="entry name" value="Ribonuclease H-like superfamily/Ribonuclease H"/>
    <property type="match status" value="1"/>
</dbReference>
<dbReference type="EMBL" id="BQNB010009755">
    <property type="protein sequence ID" value="GJS67948.1"/>
    <property type="molecule type" value="Genomic_DNA"/>
</dbReference>
<dbReference type="InterPro" id="IPR000477">
    <property type="entry name" value="RT_dom"/>
</dbReference>
<evidence type="ECO:0000259" key="8">
    <source>
        <dbReference type="Pfam" id="PF17921"/>
    </source>
</evidence>
<dbReference type="InterPro" id="IPR043502">
    <property type="entry name" value="DNA/RNA_pol_sf"/>
</dbReference>
<dbReference type="InterPro" id="IPR041577">
    <property type="entry name" value="RT_RNaseH_2"/>
</dbReference>
<reference evidence="9" key="1">
    <citation type="journal article" date="2022" name="Int. J. Mol. Sci.">
        <title>Draft Genome of Tanacetum Coccineum: Genomic Comparison of Closely Related Tanacetum-Family Plants.</title>
        <authorList>
            <person name="Yamashiro T."/>
            <person name="Shiraishi A."/>
            <person name="Nakayama K."/>
            <person name="Satake H."/>
        </authorList>
    </citation>
    <scope>NUCLEOTIDE SEQUENCE</scope>
</reference>
<dbReference type="InterPro" id="IPR012337">
    <property type="entry name" value="RNaseH-like_sf"/>
</dbReference>
<dbReference type="Pfam" id="PF08284">
    <property type="entry name" value="RVP_2"/>
    <property type="match status" value="1"/>
</dbReference>
<keyword evidence="4" id="KW-0255">Endonuclease</keyword>
<reference evidence="9" key="2">
    <citation type="submission" date="2022-01" db="EMBL/GenBank/DDBJ databases">
        <authorList>
            <person name="Yamashiro T."/>
            <person name="Shiraishi A."/>
            <person name="Satake H."/>
            <person name="Nakayama K."/>
        </authorList>
    </citation>
    <scope>NUCLEOTIDE SEQUENCE</scope>
</reference>
<evidence type="ECO:0000256" key="4">
    <source>
        <dbReference type="ARBA" id="ARBA00022759"/>
    </source>
</evidence>
<dbReference type="Gene3D" id="3.10.10.10">
    <property type="entry name" value="HIV Type 1 Reverse Transcriptase, subunit A, domain 1"/>
    <property type="match status" value="1"/>
</dbReference>
<dbReference type="Gene3D" id="1.10.340.70">
    <property type="match status" value="1"/>
</dbReference>
<dbReference type="CDD" id="cd01647">
    <property type="entry name" value="RT_LTR"/>
    <property type="match status" value="1"/>
</dbReference>
<gene>
    <name evidence="9" type="ORF">Tco_0682513</name>
</gene>
<dbReference type="Gene3D" id="2.40.70.10">
    <property type="entry name" value="Acid Proteases"/>
    <property type="match status" value="1"/>
</dbReference>
<keyword evidence="10" id="KW-1185">Reference proteome</keyword>
<dbReference type="Pfam" id="PF17919">
    <property type="entry name" value="RT_RNaseH_2"/>
    <property type="match status" value="1"/>
</dbReference>
<feature type="domain" description="Reverse transcriptase" evidence="6">
    <location>
        <begin position="140"/>
        <end position="261"/>
    </location>
</feature>
<evidence type="ECO:0000313" key="9">
    <source>
        <dbReference type="EMBL" id="GJS67948.1"/>
    </source>
</evidence>
<organism evidence="9 10">
    <name type="scientific">Tanacetum coccineum</name>
    <dbReference type="NCBI Taxonomy" id="301880"/>
    <lineage>
        <taxon>Eukaryota</taxon>
        <taxon>Viridiplantae</taxon>
        <taxon>Streptophyta</taxon>
        <taxon>Embryophyta</taxon>
        <taxon>Tracheophyta</taxon>
        <taxon>Spermatophyta</taxon>
        <taxon>Magnoliopsida</taxon>
        <taxon>eudicotyledons</taxon>
        <taxon>Gunneridae</taxon>
        <taxon>Pentapetalae</taxon>
        <taxon>asterids</taxon>
        <taxon>campanulids</taxon>
        <taxon>Asterales</taxon>
        <taxon>Asteraceae</taxon>
        <taxon>Asteroideae</taxon>
        <taxon>Anthemideae</taxon>
        <taxon>Anthemidinae</taxon>
        <taxon>Tanacetum</taxon>
    </lineage>
</organism>
<comment type="caution">
    <text evidence="9">The sequence shown here is derived from an EMBL/GenBank/DDBJ whole genome shotgun (WGS) entry which is preliminary data.</text>
</comment>
<sequence length="655" mass="76804">METNPVVEILSLLRMKLRKIPTVISPSYEIKLANNLKLETNKIVRGYRLELEGHTLIIDLIPFGHGSFDVIVGMDWLPKFKAKIVYYEKIVQILLSNAEILDVHGERPEGNLKQLKTMKTDEQKLKDIPIVRNFPSVFPEDLPGSQYFLKIVLRSGYHQLRLHEEDIPKTAFRTRYGHFVFTVMPFGSTNALTVFIDLMNRVCKPYLDKFVIIFIDDILIYLKSKEEHEVHLKLILELLEKEKLFEKFSKCEFWLQEVRFLKHVVNSKGIHVDPSKNEAVKNWKPPKIPTEIRSFIGFVGYYKFSETEGHDAPILAFPKGPDDFVAYCDVSNQGFGCVLIQRNKVITYASKQLKIHEKNYTTHDLDFGTVKELNMRQRRWIELFSDYDCEIRYHPGKANVVADALSRKEWMKPRRVQAMSMTIHSSIKALILEAQSEASKDFNTPAEILQGLDKQFERKDDDRLYFVERIWVPAFGNMRTLIMDEAHATKYFVYPRADKMYYDMRDLYWWPRMKKDIAMYVSKCLTCSKVKEEHSKPSRLLQQPEIPEWKWEKITMDIITKFPRTISGHDAIWVIVDQLTKSAHFLAIREDYKMEEFARLYINEIIARHGVHVSIISERTIHIPMIIVSVPFKLWKICLGHVQSNLVEIGIPIYH</sequence>
<keyword evidence="1" id="KW-0808">Transferase</keyword>
<keyword evidence="4" id="KW-0378">Hydrolase</keyword>
<dbReference type="PANTHER" id="PTHR37984">
    <property type="entry name" value="PROTEIN CBG26694"/>
    <property type="match status" value="1"/>
</dbReference>
<dbReference type="PANTHER" id="PTHR37984:SF5">
    <property type="entry name" value="PROTEIN NYNRIN-LIKE"/>
    <property type="match status" value="1"/>
</dbReference>
<proteinExistence type="predicted"/>